<protein>
    <submittedName>
        <fullName evidence="1">Uncharacterized protein</fullName>
    </submittedName>
</protein>
<reference evidence="1" key="1">
    <citation type="submission" date="2018-05" db="EMBL/GenBank/DDBJ databases">
        <authorList>
            <person name="Lanie J.A."/>
            <person name="Ng W.-L."/>
            <person name="Kazmierczak K.M."/>
            <person name="Andrzejewski T.M."/>
            <person name="Davidsen T.M."/>
            <person name="Wayne K.J."/>
            <person name="Tettelin H."/>
            <person name="Glass J.I."/>
            <person name="Rusch D."/>
            <person name="Podicherti R."/>
            <person name="Tsui H.-C.T."/>
            <person name="Winkler M.E."/>
        </authorList>
    </citation>
    <scope>NUCLEOTIDE SEQUENCE</scope>
</reference>
<feature type="non-terminal residue" evidence="1">
    <location>
        <position position="1"/>
    </location>
</feature>
<dbReference type="InterPro" id="IPR036663">
    <property type="entry name" value="Fumarylacetoacetase_C_sf"/>
</dbReference>
<feature type="non-terminal residue" evidence="1">
    <location>
        <position position="124"/>
    </location>
</feature>
<proteinExistence type="predicted"/>
<organism evidence="1">
    <name type="scientific">marine metagenome</name>
    <dbReference type="NCBI Taxonomy" id="408172"/>
    <lineage>
        <taxon>unclassified sequences</taxon>
        <taxon>metagenomes</taxon>
        <taxon>ecological metagenomes</taxon>
    </lineage>
</organism>
<dbReference type="EMBL" id="UINC01025064">
    <property type="protein sequence ID" value="SVA99953.1"/>
    <property type="molecule type" value="Genomic_DNA"/>
</dbReference>
<evidence type="ECO:0000313" key="1">
    <source>
        <dbReference type="EMBL" id="SVA99953.1"/>
    </source>
</evidence>
<accession>A0A382AG37</accession>
<dbReference type="Gene3D" id="3.90.850.10">
    <property type="entry name" value="Fumarylacetoacetase-like, C-terminal domain"/>
    <property type="match status" value="1"/>
</dbReference>
<sequence length="124" mass="13981">VNHGGMEDAMSERATHISWFWVKVTGLVLVTLSMAMCGGAEPPVEDAIVESSLVEPDVSTLTPEATDEDIMQHMLWVMGNQTTSTELTQHFPEVDRARAYDIQRLRLEHREQTEARVGWKIGWS</sequence>
<name>A0A382AG37_9ZZZZ</name>
<dbReference type="GO" id="GO:0003824">
    <property type="term" value="F:catalytic activity"/>
    <property type="evidence" value="ECO:0007669"/>
    <property type="project" value="InterPro"/>
</dbReference>
<dbReference type="AlphaFoldDB" id="A0A382AG37"/>
<gene>
    <name evidence="1" type="ORF">METZ01_LOCUS152807</name>
</gene>